<name>A0AA87IG81_BIFLL</name>
<accession>A0AA87IG81</accession>
<proteinExistence type="predicted"/>
<dbReference type="RefSeq" id="WP_007055446.1">
    <property type="nucleotide sequence ID" value="NZ_AJTF01000058.1"/>
</dbReference>
<comment type="caution">
    <text evidence="2">The sequence shown here is derived from an EMBL/GenBank/DDBJ whole genome shotgun (WGS) entry which is preliminary data.</text>
</comment>
<dbReference type="Gene3D" id="3.30.420.10">
    <property type="entry name" value="Ribonuclease H-like superfamily/Ribonuclease H"/>
    <property type="match status" value="1"/>
</dbReference>
<dbReference type="InterPro" id="IPR036397">
    <property type="entry name" value="RNaseH_sf"/>
</dbReference>
<sequence>MTNPNTYNTACVTGVIDNVDFTLRDDSTSVTMLIPPDTPVGTRTIIIPPRLHPRRTPDHPRGHTGCARRPRGGTMIPEKPDALLWMDVETTGLDANMCSILEIGLRCTSLDAMHEYGRFEAVVHIGRETLLTVQPSALELHLNNGLLAQCESCDPLANSPRVIAEQALRFIQGMATTYVLHPAGTNISRFDLPIVERFCMTGFGELLHYRMLDVTALRLAAKACGQDPYQHRMKPTHRVHDCLDRDIAEYRHYLTLMTGPALAEKEDRP</sequence>
<dbReference type="InterPro" id="IPR012337">
    <property type="entry name" value="RNaseH-like_sf"/>
</dbReference>
<dbReference type="GO" id="GO:0003676">
    <property type="term" value="F:nucleic acid binding"/>
    <property type="evidence" value="ECO:0007669"/>
    <property type="project" value="InterPro"/>
</dbReference>
<feature type="region of interest" description="Disordered" evidence="1">
    <location>
        <begin position="49"/>
        <end position="73"/>
    </location>
</feature>
<dbReference type="EMBL" id="AJTF01000058">
    <property type="protein sequence ID" value="EIJ26713.1"/>
    <property type="molecule type" value="Genomic_DNA"/>
</dbReference>
<dbReference type="SUPFAM" id="SSF53098">
    <property type="entry name" value="Ribonuclease H-like"/>
    <property type="match status" value="1"/>
</dbReference>
<protein>
    <submittedName>
        <fullName evidence="2">Uncharacterized protein</fullName>
    </submittedName>
</protein>
<dbReference type="AlphaFoldDB" id="A0AA87IG81"/>
<dbReference type="Proteomes" id="UP000006410">
    <property type="component" value="Unassembled WGS sequence"/>
</dbReference>
<reference evidence="2 3" key="1">
    <citation type="journal article" date="2013" name="Genome Announc.">
        <title>Draft Genome Sequences of Two Pairs of Human Intestinal Bifidobacterium longum subsp. longum Strains, 44B and 1-6B and 35B and 2-2B, Consecutively Isolated from Two Children after a 5-Year Time Period.</title>
        <authorList>
            <person name="Shkoporov A.N."/>
            <person name="Efimov B.A."/>
            <person name="Khokhlova E.V."/>
            <person name="Chaplin A.V."/>
            <person name="Kafarskaya L.I."/>
            <person name="Durkin A.S."/>
            <person name="McCorrison J."/>
            <person name="Torralba M."/>
            <person name="Gillis M."/>
            <person name="Sutton G."/>
            <person name="Weibel D.B."/>
            <person name="Nelson K.E."/>
            <person name="Smeianov V.V."/>
        </authorList>
    </citation>
    <scope>NUCLEOTIDE SEQUENCE [LARGE SCALE GENOMIC DNA]</scope>
    <source>
        <strain evidence="2 3">1-6B</strain>
    </source>
</reference>
<evidence type="ECO:0000313" key="3">
    <source>
        <dbReference type="Proteomes" id="UP000006410"/>
    </source>
</evidence>
<evidence type="ECO:0000256" key="1">
    <source>
        <dbReference type="SAM" id="MobiDB-lite"/>
    </source>
</evidence>
<organism evidence="2 3">
    <name type="scientific">Bifidobacterium longum subsp. longum 1-6B</name>
    <dbReference type="NCBI Taxonomy" id="1161744"/>
    <lineage>
        <taxon>Bacteria</taxon>
        <taxon>Bacillati</taxon>
        <taxon>Actinomycetota</taxon>
        <taxon>Actinomycetes</taxon>
        <taxon>Bifidobacteriales</taxon>
        <taxon>Bifidobacteriaceae</taxon>
        <taxon>Bifidobacterium</taxon>
    </lineage>
</organism>
<evidence type="ECO:0000313" key="2">
    <source>
        <dbReference type="EMBL" id="EIJ26713.1"/>
    </source>
</evidence>
<gene>
    <name evidence="2" type="ORF">HMPREF1313_2358</name>
</gene>